<dbReference type="Proteomes" id="UP000000310">
    <property type="component" value="Chromosome"/>
</dbReference>
<reference evidence="1 2" key="1">
    <citation type="journal article" date="2011" name="Stand. Genomic Sci.">
        <title>Complete genome sequence of the gliding, heparinolytic Pedobacter saltans type strain (113).</title>
        <authorList>
            <person name="Liolios K."/>
            <person name="Sikorski J."/>
            <person name="Lu M."/>
            <person name="Nolan M."/>
            <person name="Lapidus A."/>
            <person name="Lucas S."/>
            <person name="Hammon N."/>
            <person name="Deshpande S."/>
            <person name="Cheng J.F."/>
            <person name="Tapia R."/>
            <person name="Han C."/>
            <person name="Goodwin L."/>
            <person name="Pitluck S."/>
            <person name="Huntemann M."/>
            <person name="Ivanova N."/>
            <person name="Pagani I."/>
            <person name="Mavromatis K."/>
            <person name="Ovchinikova G."/>
            <person name="Pati A."/>
            <person name="Chen A."/>
            <person name="Palaniappan K."/>
            <person name="Land M."/>
            <person name="Hauser L."/>
            <person name="Brambilla E.M."/>
            <person name="Kotsyurbenko O."/>
            <person name="Rohde M."/>
            <person name="Tindall B.J."/>
            <person name="Abt B."/>
            <person name="Goker M."/>
            <person name="Detter J.C."/>
            <person name="Woyke T."/>
            <person name="Bristow J."/>
            <person name="Eisen J.A."/>
            <person name="Markowitz V."/>
            <person name="Hugenholtz P."/>
            <person name="Klenk H.P."/>
            <person name="Kyrpides N.C."/>
        </authorList>
    </citation>
    <scope>NUCLEOTIDE SEQUENCE [LARGE SCALE GENOMIC DNA]</scope>
    <source>
        <strain evidence="2">ATCC 51119 / DSM 12145 / JCM 21818 / LMG 10337 / NBRC 100064 / NCIMB 13643</strain>
    </source>
</reference>
<dbReference type="Pfam" id="PF11236">
    <property type="entry name" value="DUF3037"/>
    <property type="match status" value="1"/>
</dbReference>
<gene>
    <name evidence="1" type="ordered locus">Pedsa_1367</name>
</gene>
<name>F0SEP3_PSESL</name>
<dbReference type="AlphaFoldDB" id="F0SEP3"/>
<protein>
    <recommendedName>
        <fullName evidence="3">DUF3037 domain-containing protein</fullName>
    </recommendedName>
</protein>
<accession>F0SEP3</accession>
<keyword evidence="2" id="KW-1185">Reference proteome</keyword>
<dbReference type="RefSeq" id="WP_013632432.1">
    <property type="nucleotide sequence ID" value="NC_015177.1"/>
</dbReference>
<dbReference type="KEGG" id="psn:Pedsa_1367"/>
<reference evidence="2" key="2">
    <citation type="submission" date="2011-02" db="EMBL/GenBank/DDBJ databases">
        <title>The complete genome of Pedobacter saltans DSM 12145.</title>
        <authorList>
            <consortium name="US DOE Joint Genome Institute (JGI-PGF)"/>
            <person name="Lucas S."/>
            <person name="Copeland A."/>
            <person name="Lapidus A."/>
            <person name="Bruce D."/>
            <person name="Goodwin L."/>
            <person name="Pitluck S."/>
            <person name="Kyrpides N."/>
            <person name="Mavromatis K."/>
            <person name="Pagani I."/>
            <person name="Ivanova N."/>
            <person name="Ovchinnikova G."/>
            <person name="Lu M."/>
            <person name="Detter J.C."/>
            <person name="Han C."/>
            <person name="Land M."/>
            <person name="Hauser L."/>
            <person name="Markowitz V."/>
            <person name="Cheng J.-F."/>
            <person name="Hugenholtz P."/>
            <person name="Woyke T."/>
            <person name="Wu D."/>
            <person name="Tindall B."/>
            <person name="Pomrenke H.G."/>
            <person name="Brambilla E."/>
            <person name="Klenk H.-P."/>
            <person name="Eisen J.A."/>
        </authorList>
    </citation>
    <scope>NUCLEOTIDE SEQUENCE [LARGE SCALE GENOMIC DNA]</scope>
    <source>
        <strain evidence="2">ATCC 51119 / DSM 12145 / JCM 21818 / LMG 10337 / NBRC 100064 / NCIMB 13643</strain>
    </source>
</reference>
<dbReference type="OrthoDB" id="9803207at2"/>
<organism evidence="1 2">
    <name type="scientific">Pseudopedobacter saltans (strain ATCC 51119 / DSM 12145 / JCM 21818 / CCUG 39354 / LMG 10337 / NBRC 100064 / NCIMB 13643)</name>
    <name type="common">Pedobacter saltans</name>
    <dbReference type="NCBI Taxonomy" id="762903"/>
    <lineage>
        <taxon>Bacteria</taxon>
        <taxon>Pseudomonadati</taxon>
        <taxon>Bacteroidota</taxon>
        <taxon>Sphingobacteriia</taxon>
        <taxon>Sphingobacteriales</taxon>
        <taxon>Sphingobacteriaceae</taxon>
        <taxon>Pseudopedobacter</taxon>
    </lineage>
</organism>
<dbReference type="HOGENOM" id="CLU_138456_0_0_10"/>
<sequence>MQDKHLFDYAIIRVVPRVEREEFLNVGVIIYCPKKKSLHIDIQLNEERLKALHPTIDIDEIKQHLNAFKKISIGGKSGGPIGELDAPSRFRWLTAKRSTIIQTSGVHPAFCDDLEDKLKEIIDEQVS</sequence>
<evidence type="ECO:0000313" key="2">
    <source>
        <dbReference type="Proteomes" id="UP000000310"/>
    </source>
</evidence>
<evidence type="ECO:0000313" key="1">
    <source>
        <dbReference type="EMBL" id="ADY51933.1"/>
    </source>
</evidence>
<dbReference type="InterPro" id="IPR021398">
    <property type="entry name" value="DUF3037"/>
</dbReference>
<proteinExistence type="predicted"/>
<evidence type="ECO:0008006" key="3">
    <source>
        <dbReference type="Google" id="ProtNLM"/>
    </source>
</evidence>
<dbReference type="EMBL" id="CP002545">
    <property type="protein sequence ID" value="ADY51933.1"/>
    <property type="molecule type" value="Genomic_DNA"/>
</dbReference>
<dbReference type="eggNOG" id="ENOG5032SI8">
    <property type="taxonomic scope" value="Bacteria"/>
</dbReference>
<dbReference type="STRING" id="762903.Pedsa_1367"/>